<evidence type="ECO:0000313" key="3">
    <source>
        <dbReference type="Proteomes" id="UP001321760"/>
    </source>
</evidence>
<accession>A0AAV9GIV4</accession>
<dbReference type="EMBL" id="MU865950">
    <property type="protein sequence ID" value="KAK4447307.1"/>
    <property type="molecule type" value="Genomic_DNA"/>
</dbReference>
<reference evidence="2" key="2">
    <citation type="submission" date="2023-05" db="EMBL/GenBank/DDBJ databases">
        <authorList>
            <consortium name="Lawrence Berkeley National Laboratory"/>
            <person name="Steindorff A."/>
            <person name="Hensen N."/>
            <person name="Bonometti L."/>
            <person name="Westerberg I."/>
            <person name="Brannstrom I.O."/>
            <person name="Guillou S."/>
            <person name="Cros-Aarteil S."/>
            <person name="Calhoun S."/>
            <person name="Haridas S."/>
            <person name="Kuo A."/>
            <person name="Mondo S."/>
            <person name="Pangilinan J."/>
            <person name="Riley R."/>
            <person name="Labutti K."/>
            <person name="Andreopoulos B."/>
            <person name="Lipzen A."/>
            <person name="Chen C."/>
            <person name="Yanf M."/>
            <person name="Daum C."/>
            <person name="Ng V."/>
            <person name="Clum A."/>
            <person name="Ohm R."/>
            <person name="Martin F."/>
            <person name="Silar P."/>
            <person name="Natvig D."/>
            <person name="Lalanne C."/>
            <person name="Gautier V."/>
            <person name="Ament-Velasquez S.L."/>
            <person name="Kruys A."/>
            <person name="Hutchinson M.I."/>
            <person name="Powell A.J."/>
            <person name="Barry K."/>
            <person name="Miller A.N."/>
            <person name="Grigoriev I.V."/>
            <person name="Debuchy R."/>
            <person name="Gladieux P."/>
            <person name="Thoren M.H."/>
            <person name="Johannesson H."/>
        </authorList>
    </citation>
    <scope>NUCLEOTIDE SEQUENCE</scope>
    <source>
        <strain evidence="2">PSN243</strain>
    </source>
</reference>
<keyword evidence="3" id="KW-1185">Reference proteome</keyword>
<organism evidence="2 3">
    <name type="scientific">Podospora aff. communis PSN243</name>
    <dbReference type="NCBI Taxonomy" id="3040156"/>
    <lineage>
        <taxon>Eukaryota</taxon>
        <taxon>Fungi</taxon>
        <taxon>Dikarya</taxon>
        <taxon>Ascomycota</taxon>
        <taxon>Pezizomycotina</taxon>
        <taxon>Sordariomycetes</taxon>
        <taxon>Sordariomycetidae</taxon>
        <taxon>Sordariales</taxon>
        <taxon>Podosporaceae</taxon>
        <taxon>Podospora</taxon>
    </lineage>
</organism>
<feature type="signal peptide" evidence="1">
    <location>
        <begin position="1"/>
        <end position="21"/>
    </location>
</feature>
<comment type="caution">
    <text evidence="2">The sequence shown here is derived from an EMBL/GenBank/DDBJ whole genome shotgun (WGS) entry which is preliminary data.</text>
</comment>
<sequence length="113" mass="12415">MALMFLLAILIPFLASPAAAASRFWLHTVGPLPSTPTSANIPHPWYWPGLYPEKTNNGSLLDIHDRGVADCWHEPPGTKAIECNVMNGSQPVTYTLKPLLYCTGEQYGSDFDV</sequence>
<keyword evidence="1" id="KW-0732">Signal</keyword>
<evidence type="ECO:0000313" key="2">
    <source>
        <dbReference type="EMBL" id="KAK4447307.1"/>
    </source>
</evidence>
<protein>
    <submittedName>
        <fullName evidence="2">Uncharacterized protein</fullName>
    </submittedName>
</protein>
<gene>
    <name evidence="2" type="ORF">QBC34DRAFT_382262</name>
</gene>
<dbReference type="Proteomes" id="UP001321760">
    <property type="component" value="Unassembled WGS sequence"/>
</dbReference>
<reference evidence="2" key="1">
    <citation type="journal article" date="2023" name="Mol. Phylogenet. Evol.">
        <title>Genome-scale phylogeny and comparative genomics of the fungal order Sordariales.</title>
        <authorList>
            <person name="Hensen N."/>
            <person name="Bonometti L."/>
            <person name="Westerberg I."/>
            <person name="Brannstrom I.O."/>
            <person name="Guillou S."/>
            <person name="Cros-Aarteil S."/>
            <person name="Calhoun S."/>
            <person name="Haridas S."/>
            <person name="Kuo A."/>
            <person name="Mondo S."/>
            <person name="Pangilinan J."/>
            <person name="Riley R."/>
            <person name="LaButti K."/>
            <person name="Andreopoulos B."/>
            <person name="Lipzen A."/>
            <person name="Chen C."/>
            <person name="Yan M."/>
            <person name="Daum C."/>
            <person name="Ng V."/>
            <person name="Clum A."/>
            <person name="Steindorff A."/>
            <person name="Ohm R.A."/>
            <person name="Martin F."/>
            <person name="Silar P."/>
            <person name="Natvig D.O."/>
            <person name="Lalanne C."/>
            <person name="Gautier V."/>
            <person name="Ament-Velasquez S.L."/>
            <person name="Kruys A."/>
            <person name="Hutchinson M.I."/>
            <person name="Powell A.J."/>
            <person name="Barry K."/>
            <person name="Miller A.N."/>
            <person name="Grigoriev I.V."/>
            <person name="Debuchy R."/>
            <person name="Gladieux P."/>
            <person name="Hiltunen Thoren M."/>
            <person name="Johannesson H."/>
        </authorList>
    </citation>
    <scope>NUCLEOTIDE SEQUENCE</scope>
    <source>
        <strain evidence="2">PSN243</strain>
    </source>
</reference>
<feature type="chain" id="PRO_5043866305" evidence="1">
    <location>
        <begin position="22"/>
        <end position="113"/>
    </location>
</feature>
<proteinExistence type="predicted"/>
<dbReference type="AlphaFoldDB" id="A0AAV9GIV4"/>
<name>A0AAV9GIV4_9PEZI</name>
<evidence type="ECO:0000256" key="1">
    <source>
        <dbReference type="SAM" id="SignalP"/>
    </source>
</evidence>